<name>A0A1Q9C6B6_SYMMI</name>
<reference evidence="2 3" key="1">
    <citation type="submission" date="2016-02" db="EMBL/GenBank/DDBJ databases">
        <title>Genome analysis of coral dinoflagellate symbionts highlights evolutionary adaptations to a symbiotic lifestyle.</title>
        <authorList>
            <person name="Aranda M."/>
            <person name="Li Y."/>
            <person name="Liew Y.J."/>
            <person name="Baumgarten S."/>
            <person name="Simakov O."/>
            <person name="Wilson M."/>
            <person name="Piel J."/>
            <person name="Ashoor H."/>
            <person name="Bougouffa S."/>
            <person name="Bajic V.B."/>
            <person name="Ryu T."/>
            <person name="Ravasi T."/>
            <person name="Bayer T."/>
            <person name="Micklem G."/>
            <person name="Kim H."/>
            <person name="Bhak J."/>
            <person name="Lajeunesse T.C."/>
            <person name="Voolstra C.R."/>
        </authorList>
    </citation>
    <scope>NUCLEOTIDE SEQUENCE [LARGE SCALE GENOMIC DNA]</scope>
    <source>
        <strain evidence="2 3">CCMP2467</strain>
    </source>
</reference>
<feature type="region of interest" description="Disordered" evidence="1">
    <location>
        <begin position="573"/>
        <end position="595"/>
    </location>
</feature>
<evidence type="ECO:0008006" key="4">
    <source>
        <dbReference type="Google" id="ProtNLM"/>
    </source>
</evidence>
<feature type="region of interest" description="Disordered" evidence="1">
    <location>
        <begin position="467"/>
        <end position="486"/>
    </location>
</feature>
<dbReference type="AlphaFoldDB" id="A0A1Q9C6B6"/>
<feature type="compositionally biased region" description="Basic and acidic residues" evidence="1">
    <location>
        <begin position="574"/>
        <end position="586"/>
    </location>
</feature>
<dbReference type="Proteomes" id="UP000186817">
    <property type="component" value="Unassembled WGS sequence"/>
</dbReference>
<evidence type="ECO:0000313" key="2">
    <source>
        <dbReference type="EMBL" id="OLP78482.1"/>
    </source>
</evidence>
<comment type="caution">
    <text evidence="2">The sequence shown here is derived from an EMBL/GenBank/DDBJ whole genome shotgun (WGS) entry which is preliminary data.</text>
</comment>
<feature type="compositionally biased region" description="Basic and acidic residues" evidence="1">
    <location>
        <begin position="427"/>
        <end position="443"/>
    </location>
</feature>
<dbReference type="EMBL" id="LSRX01001606">
    <property type="protein sequence ID" value="OLP78482.1"/>
    <property type="molecule type" value="Genomic_DNA"/>
</dbReference>
<keyword evidence="3" id="KW-1185">Reference proteome</keyword>
<dbReference type="OrthoDB" id="449313at2759"/>
<protein>
    <recommendedName>
        <fullName evidence="4">Reverse transcriptase domain-containing protein</fullName>
    </recommendedName>
</protein>
<evidence type="ECO:0000256" key="1">
    <source>
        <dbReference type="SAM" id="MobiDB-lite"/>
    </source>
</evidence>
<gene>
    <name evidence="2" type="ORF">AK812_SmicGene41342</name>
</gene>
<sequence length="696" mass="75303">MASRKSTQRMKTEQRGQGALALVRLRRLRTHPLSIALRNAAATTWWRLQNPRAKALVMGDAFKRLVVRTLAQLLHEEFQSACALFQYALSTQAGAEALVRATCASTDRTTVLSVEGVGAYDHFSRQSMLSALVDRPALAGLLPYAALFYGSPSTYVFYASIKRCSRPCRARLHPSSTLYAFLDDIYVTGPPEHTVGQFAIVREAVARHANIQVHLGKTRAWNSAAAGGEPPRLLEVLPPHDPENPCWTGNWALPAAQQGAVVLRSPVGSRDFIAAKLAQRRSRTACCYASHECLNLQSAWLLLLYYAAPRSPYLLRTLPPADTADFAAEHDAAIRCCLATLLAGGDGDMPLPDLSHRRAQLPLSMGGLGLGSAERLRHAAYWISWAGTVRALRKHQPSVLAALFRRSEGFSAPTWARLLEEDAAAPDQRHAQHDPLQVDDRAGNARYRKPSTSALEMLSLTMQRAALSRPSHRAPTHGCRTRSTESRKLRLPLPLAPKRCPCGGRLHEYGDRRSACAQVARICKEAGARIASHVALRGLNLDVPAGDGRSIEVVANAPFGRALRSVDATIVSPVRRDGRPRPRADHQPGLAHDQAVDGGWLSSALKLEASQPRHPDVLATARTGKGSPASSVLRSGRSIGPEPALESPGRVRSAPGTRCSLLELPIAGASDPSDDQDVLLGELLAGNLRTGLGRLA</sequence>
<proteinExistence type="predicted"/>
<organism evidence="2 3">
    <name type="scientific">Symbiodinium microadriaticum</name>
    <name type="common">Dinoflagellate</name>
    <name type="synonym">Zooxanthella microadriatica</name>
    <dbReference type="NCBI Taxonomy" id="2951"/>
    <lineage>
        <taxon>Eukaryota</taxon>
        <taxon>Sar</taxon>
        <taxon>Alveolata</taxon>
        <taxon>Dinophyceae</taxon>
        <taxon>Suessiales</taxon>
        <taxon>Symbiodiniaceae</taxon>
        <taxon>Symbiodinium</taxon>
    </lineage>
</organism>
<feature type="region of interest" description="Disordered" evidence="1">
    <location>
        <begin position="618"/>
        <end position="654"/>
    </location>
</feature>
<accession>A0A1Q9C6B6</accession>
<feature type="region of interest" description="Disordered" evidence="1">
    <location>
        <begin position="424"/>
        <end position="444"/>
    </location>
</feature>
<evidence type="ECO:0000313" key="3">
    <source>
        <dbReference type="Proteomes" id="UP000186817"/>
    </source>
</evidence>